<gene>
    <name evidence="4" type="ORF">DFR57_101414</name>
</gene>
<keyword evidence="5" id="KW-1185">Reference proteome</keyword>
<dbReference type="InterPro" id="IPR029063">
    <property type="entry name" value="SAM-dependent_MTases_sf"/>
</dbReference>
<sequence length="241" mass="26683">MRNEKYGIHYIFNVYKTTFNLERKKRIAMNKMNNYINSVFVDEQDGLLEEVISSIKENGMPSISVSPSSGKLLTMLISISGAENVLEIGALGGYSGICLARGFGEEGTLTSLELKENYAELARNNLSKAGYGDQVSYITGSAVESLQQLVEEQKKFDFFFIDADKGNYENYLQYCIQLAEPGALIVSDNVLAGGSVIDETVKPKGYTETMREFNETVANHPRLESMLIPIGDGLTVSRVKK</sequence>
<comment type="caution">
    <text evidence="4">The sequence shown here is derived from an EMBL/GenBank/DDBJ whole genome shotgun (WGS) entry which is preliminary data.</text>
</comment>
<dbReference type="Pfam" id="PF01596">
    <property type="entry name" value="Methyltransf_3"/>
    <property type="match status" value="1"/>
</dbReference>
<dbReference type="GO" id="GO:0008757">
    <property type="term" value="F:S-adenosylmethionine-dependent methyltransferase activity"/>
    <property type="evidence" value="ECO:0007669"/>
    <property type="project" value="TreeGrafter"/>
</dbReference>
<organism evidence="4 5">
    <name type="scientific">Saliterribacillus persicus</name>
    <dbReference type="NCBI Taxonomy" id="930114"/>
    <lineage>
        <taxon>Bacteria</taxon>
        <taxon>Bacillati</taxon>
        <taxon>Bacillota</taxon>
        <taxon>Bacilli</taxon>
        <taxon>Bacillales</taxon>
        <taxon>Bacillaceae</taxon>
        <taxon>Saliterribacillus</taxon>
    </lineage>
</organism>
<proteinExistence type="predicted"/>
<evidence type="ECO:0000256" key="2">
    <source>
        <dbReference type="ARBA" id="ARBA00022679"/>
    </source>
</evidence>
<dbReference type="SUPFAM" id="SSF53335">
    <property type="entry name" value="S-adenosyl-L-methionine-dependent methyltransferases"/>
    <property type="match status" value="1"/>
</dbReference>
<evidence type="ECO:0000256" key="1">
    <source>
        <dbReference type="ARBA" id="ARBA00022603"/>
    </source>
</evidence>
<keyword evidence="3" id="KW-0949">S-adenosyl-L-methionine</keyword>
<dbReference type="AlphaFoldDB" id="A0A368YDN4"/>
<evidence type="ECO:0000313" key="4">
    <source>
        <dbReference type="EMBL" id="RCW77538.1"/>
    </source>
</evidence>
<dbReference type="InterPro" id="IPR002935">
    <property type="entry name" value="SAM_O-MeTrfase"/>
</dbReference>
<accession>A0A368YDN4</accession>
<keyword evidence="1 4" id="KW-0489">Methyltransferase</keyword>
<dbReference type="EMBL" id="QPJJ01000001">
    <property type="protein sequence ID" value="RCW77538.1"/>
    <property type="molecule type" value="Genomic_DNA"/>
</dbReference>
<dbReference type="GO" id="GO:0032259">
    <property type="term" value="P:methylation"/>
    <property type="evidence" value="ECO:0007669"/>
    <property type="project" value="UniProtKB-KW"/>
</dbReference>
<dbReference type="PANTHER" id="PTHR10509">
    <property type="entry name" value="O-METHYLTRANSFERASE-RELATED"/>
    <property type="match status" value="1"/>
</dbReference>
<dbReference type="PANTHER" id="PTHR10509:SF14">
    <property type="entry name" value="CAFFEOYL-COA O-METHYLTRANSFERASE 3-RELATED"/>
    <property type="match status" value="1"/>
</dbReference>
<evidence type="ECO:0000313" key="5">
    <source>
        <dbReference type="Proteomes" id="UP000252585"/>
    </source>
</evidence>
<dbReference type="InterPro" id="IPR050362">
    <property type="entry name" value="Cation-dep_OMT"/>
</dbReference>
<reference evidence="4 5" key="1">
    <citation type="submission" date="2018-07" db="EMBL/GenBank/DDBJ databases">
        <title>Genomic Encyclopedia of Type Strains, Phase IV (KMG-IV): sequencing the most valuable type-strain genomes for metagenomic binning, comparative biology and taxonomic classification.</title>
        <authorList>
            <person name="Goeker M."/>
        </authorList>
    </citation>
    <scope>NUCLEOTIDE SEQUENCE [LARGE SCALE GENOMIC DNA]</scope>
    <source>
        <strain evidence="4 5">DSM 27696</strain>
    </source>
</reference>
<name>A0A368YDN4_9BACI</name>
<dbReference type="Gene3D" id="3.40.50.150">
    <property type="entry name" value="Vaccinia Virus protein VP39"/>
    <property type="match status" value="1"/>
</dbReference>
<dbReference type="Proteomes" id="UP000252585">
    <property type="component" value="Unassembled WGS sequence"/>
</dbReference>
<keyword evidence="2 4" id="KW-0808">Transferase</keyword>
<evidence type="ECO:0000256" key="3">
    <source>
        <dbReference type="ARBA" id="ARBA00022691"/>
    </source>
</evidence>
<dbReference type="GO" id="GO:0008171">
    <property type="term" value="F:O-methyltransferase activity"/>
    <property type="evidence" value="ECO:0007669"/>
    <property type="project" value="InterPro"/>
</dbReference>
<dbReference type="PROSITE" id="PS51682">
    <property type="entry name" value="SAM_OMT_I"/>
    <property type="match status" value="1"/>
</dbReference>
<protein>
    <submittedName>
        <fullName evidence="4">Putative O-methyltransferase YrrM</fullName>
    </submittedName>
</protein>